<name>A0A255Z0S3_9SPHN</name>
<proteinExistence type="predicted"/>
<accession>A0A255Z0S3</accession>
<dbReference type="Gene3D" id="1.10.10.2520">
    <property type="entry name" value="Cell wall hydrolase SleB, domain 1"/>
    <property type="match status" value="1"/>
</dbReference>
<evidence type="ECO:0000313" key="3">
    <source>
        <dbReference type="Proteomes" id="UP000216991"/>
    </source>
</evidence>
<reference evidence="2 3" key="1">
    <citation type="submission" date="2017-07" db="EMBL/GenBank/DDBJ databases">
        <title>Sandarakinorhabdus cyanobacteriorum sp. nov., a novel bacterium isolated from cyanobacterial aggregates in a eutrophic lake.</title>
        <authorList>
            <person name="Cai H."/>
        </authorList>
    </citation>
    <scope>NUCLEOTIDE SEQUENCE [LARGE SCALE GENOMIC DNA]</scope>
    <source>
        <strain evidence="2 3">TH057</strain>
    </source>
</reference>
<dbReference type="AlphaFoldDB" id="A0A255Z0S3"/>
<keyword evidence="3" id="KW-1185">Reference proteome</keyword>
<dbReference type="RefSeq" id="WP_094472514.1">
    <property type="nucleotide sequence ID" value="NZ_NOXT01000061.1"/>
</dbReference>
<dbReference type="Pfam" id="PF07486">
    <property type="entry name" value="Hydrolase_2"/>
    <property type="match status" value="1"/>
</dbReference>
<comment type="caution">
    <text evidence="2">The sequence shown here is derived from an EMBL/GenBank/DDBJ whole genome shotgun (WGS) entry which is preliminary data.</text>
</comment>
<evidence type="ECO:0000259" key="1">
    <source>
        <dbReference type="Pfam" id="PF07486"/>
    </source>
</evidence>
<organism evidence="2 3">
    <name type="scientific">Sandarakinorhabdus cyanobacteriorum</name>
    <dbReference type="NCBI Taxonomy" id="1981098"/>
    <lineage>
        <taxon>Bacteria</taxon>
        <taxon>Pseudomonadati</taxon>
        <taxon>Pseudomonadota</taxon>
        <taxon>Alphaproteobacteria</taxon>
        <taxon>Sphingomonadales</taxon>
        <taxon>Sphingosinicellaceae</taxon>
        <taxon>Sandarakinorhabdus</taxon>
    </lineage>
</organism>
<gene>
    <name evidence="2" type="ORF">CHU93_01915</name>
</gene>
<feature type="domain" description="Cell wall hydrolase SleB" evidence="1">
    <location>
        <begin position="60"/>
        <end position="160"/>
    </location>
</feature>
<dbReference type="OrthoDB" id="9785345at2"/>
<dbReference type="InterPro" id="IPR042047">
    <property type="entry name" value="SleB_dom1"/>
</dbReference>
<dbReference type="Proteomes" id="UP000216991">
    <property type="component" value="Unassembled WGS sequence"/>
</dbReference>
<protein>
    <recommendedName>
        <fullName evidence="1">Cell wall hydrolase SleB domain-containing protein</fullName>
    </recommendedName>
</protein>
<evidence type="ECO:0000313" key="2">
    <source>
        <dbReference type="EMBL" id="OYQ35097.1"/>
    </source>
</evidence>
<dbReference type="GO" id="GO:0016787">
    <property type="term" value="F:hydrolase activity"/>
    <property type="evidence" value="ECO:0007669"/>
    <property type="project" value="InterPro"/>
</dbReference>
<dbReference type="InterPro" id="IPR011105">
    <property type="entry name" value="Cell_wall_hydrolase_SleB"/>
</dbReference>
<dbReference type="EMBL" id="NOXT01000061">
    <property type="protein sequence ID" value="OYQ35097.1"/>
    <property type="molecule type" value="Genomic_DNA"/>
</dbReference>
<sequence>MALANVTSTSPPMGGQNAAEVAAATLAQDKADDAARRQAALDPKAVNCMAKVVHHEAGNQPKKGQIAVAQVLVNRVKQGFGDHVCEVANQRGQFFRLARYKPNRKSAEWAEAVAVARAVLAGDVPDHSKGALYFRATWKPANAFFRSRTKVTRLDDHVFYR</sequence>